<accession>A0AAV2U0T1</accession>
<evidence type="ECO:0000313" key="7">
    <source>
        <dbReference type="EMBL" id="CAL5140895.1"/>
    </source>
</evidence>
<evidence type="ECO:0000259" key="6">
    <source>
        <dbReference type="PROSITE" id="PS50157"/>
    </source>
</evidence>
<evidence type="ECO:0000256" key="4">
    <source>
        <dbReference type="PROSITE-ProRule" id="PRU00042"/>
    </source>
</evidence>
<dbReference type="FunFam" id="3.30.160.60:FF:000065">
    <property type="entry name" value="B-cell CLL/lymphoma 6, member B"/>
    <property type="match status" value="1"/>
</dbReference>
<dbReference type="PROSITE" id="PS50157">
    <property type="entry name" value="ZINC_FINGER_C2H2_2"/>
    <property type="match status" value="4"/>
</dbReference>
<dbReference type="PANTHER" id="PTHR23235">
    <property type="entry name" value="KRUEPPEL-LIKE TRANSCRIPTION FACTOR"/>
    <property type="match status" value="1"/>
</dbReference>
<dbReference type="InterPro" id="IPR013087">
    <property type="entry name" value="Znf_C2H2_type"/>
</dbReference>
<dbReference type="Proteomes" id="UP001497525">
    <property type="component" value="Unassembled WGS sequence"/>
</dbReference>
<dbReference type="EMBL" id="CAXLJL010000811">
    <property type="protein sequence ID" value="CAL5140895.1"/>
    <property type="molecule type" value="Genomic_DNA"/>
</dbReference>
<evidence type="ECO:0000256" key="1">
    <source>
        <dbReference type="ARBA" id="ARBA00022723"/>
    </source>
</evidence>
<proteinExistence type="predicted"/>
<evidence type="ECO:0000256" key="3">
    <source>
        <dbReference type="ARBA" id="ARBA00022833"/>
    </source>
</evidence>
<feature type="region of interest" description="Disordered" evidence="5">
    <location>
        <begin position="576"/>
        <end position="618"/>
    </location>
</feature>
<evidence type="ECO:0000313" key="8">
    <source>
        <dbReference type="Proteomes" id="UP001497525"/>
    </source>
</evidence>
<sequence length="618" mass="66979">MLDPMFLTESNQSFNTPAFAQPMRQMTSTHFPFIPTMETNSDAHSLGASMLSVDSPAEGSDTRITNCASSSSGGSNVTSAPQPYLPVCLKQEAEFSGKQSPAVDVPSEHMCNVCGKVFSERSHLQRHRVAHAEAKYVCDTCGRAFVREDKLKRHVRCVHSQERPFICETCSKGFARKDKLQEHARHHNRDITFLCPVCSDVFVMRSHLNRHLRTVHKLKTNMIQAMQSSTSSPAVENTFLTIGDPPPCSCSTSVPDCPSKVLTQISTNTSEKLPAPRRKSLKRPRPNSSRKVDSDLQSLKLECTENQPSDQLQSQPWPPLGAPILGGGAGVSFPANFLFCQQPAVQQQSVQQIGQSSQQLPRSFQLQQQQQQEAITAQGRQSLELSHVPSQSDVTSSCPYSSNGLLQQSCIARGQSQQQQQQQQHQQHSQQQSAFSAAMAAGLFSPVNYVGFWPQPSAGLVLPHPTAYGALGTQSDQFSVGNHSSAFPIQSGCPQSNGVSQYNPCSTLADNGRQETSNVTAQYSSVIPGYVRQEPNPNSAFVRPTPSASSAHMFASFPSFAQAVYYQAASLAASQNGSASTDGSLSSVDLNLFPGQTRSSQSLGSQLPYLSTSSTANS</sequence>
<dbReference type="Gene3D" id="3.30.160.60">
    <property type="entry name" value="Classic Zinc Finger"/>
    <property type="match status" value="3"/>
</dbReference>
<feature type="compositionally biased region" description="Basic residues" evidence="5">
    <location>
        <begin position="275"/>
        <end position="285"/>
    </location>
</feature>
<comment type="caution">
    <text evidence="7">The sequence shown here is derived from an EMBL/GenBank/DDBJ whole genome shotgun (WGS) entry which is preliminary data.</text>
</comment>
<protein>
    <recommendedName>
        <fullName evidence="6">C2H2-type domain-containing protein</fullName>
    </recommendedName>
</protein>
<evidence type="ECO:0000256" key="2">
    <source>
        <dbReference type="ARBA" id="ARBA00022771"/>
    </source>
</evidence>
<dbReference type="GO" id="GO:0008270">
    <property type="term" value="F:zinc ion binding"/>
    <property type="evidence" value="ECO:0007669"/>
    <property type="project" value="UniProtKB-KW"/>
</dbReference>
<feature type="domain" description="C2H2-type" evidence="6">
    <location>
        <begin position="109"/>
        <end position="136"/>
    </location>
</feature>
<keyword evidence="3" id="KW-0862">Zinc</keyword>
<dbReference type="AlphaFoldDB" id="A0AAV2U0T1"/>
<dbReference type="PANTHER" id="PTHR23235:SF120">
    <property type="entry name" value="KRUPPEL-LIKE FACTOR 15"/>
    <property type="match status" value="1"/>
</dbReference>
<dbReference type="Pfam" id="PF00096">
    <property type="entry name" value="zf-C2H2"/>
    <property type="match status" value="4"/>
</dbReference>
<dbReference type="SUPFAM" id="SSF57667">
    <property type="entry name" value="beta-beta-alpha zinc fingers"/>
    <property type="match status" value="2"/>
</dbReference>
<dbReference type="GO" id="GO:0000978">
    <property type="term" value="F:RNA polymerase II cis-regulatory region sequence-specific DNA binding"/>
    <property type="evidence" value="ECO:0007669"/>
    <property type="project" value="TreeGrafter"/>
</dbReference>
<organism evidence="7 8">
    <name type="scientific">Calicophoron daubneyi</name>
    <name type="common">Rumen fluke</name>
    <name type="synonym">Paramphistomum daubneyi</name>
    <dbReference type="NCBI Taxonomy" id="300641"/>
    <lineage>
        <taxon>Eukaryota</taxon>
        <taxon>Metazoa</taxon>
        <taxon>Spiralia</taxon>
        <taxon>Lophotrochozoa</taxon>
        <taxon>Platyhelminthes</taxon>
        <taxon>Trematoda</taxon>
        <taxon>Digenea</taxon>
        <taxon>Plagiorchiida</taxon>
        <taxon>Pronocephalata</taxon>
        <taxon>Paramphistomoidea</taxon>
        <taxon>Paramphistomidae</taxon>
        <taxon>Calicophoron</taxon>
    </lineage>
</organism>
<feature type="domain" description="C2H2-type" evidence="6">
    <location>
        <begin position="165"/>
        <end position="192"/>
    </location>
</feature>
<reference evidence="7" key="1">
    <citation type="submission" date="2024-06" db="EMBL/GenBank/DDBJ databases">
        <authorList>
            <person name="Liu X."/>
            <person name="Lenzi L."/>
            <person name="Haldenby T S."/>
            <person name="Uol C."/>
        </authorList>
    </citation>
    <scope>NUCLEOTIDE SEQUENCE</scope>
</reference>
<keyword evidence="2 4" id="KW-0863">Zinc-finger</keyword>
<dbReference type="GO" id="GO:0000981">
    <property type="term" value="F:DNA-binding transcription factor activity, RNA polymerase II-specific"/>
    <property type="evidence" value="ECO:0007669"/>
    <property type="project" value="TreeGrafter"/>
</dbReference>
<dbReference type="InterPro" id="IPR036236">
    <property type="entry name" value="Znf_C2H2_sf"/>
</dbReference>
<feature type="domain" description="C2H2-type" evidence="6">
    <location>
        <begin position="193"/>
        <end position="221"/>
    </location>
</feature>
<dbReference type="SMART" id="SM00355">
    <property type="entry name" value="ZnF_C2H2"/>
    <property type="match status" value="4"/>
</dbReference>
<feature type="region of interest" description="Disordered" evidence="5">
    <location>
        <begin position="265"/>
        <end position="298"/>
    </location>
</feature>
<gene>
    <name evidence="7" type="ORF">CDAUBV1_LOCUS16193</name>
</gene>
<dbReference type="PROSITE" id="PS00028">
    <property type="entry name" value="ZINC_FINGER_C2H2_1"/>
    <property type="match status" value="4"/>
</dbReference>
<evidence type="ECO:0000256" key="5">
    <source>
        <dbReference type="SAM" id="MobiDB-lite"/>
    </source>
</evidence>
<feature type="domain" description="C2H2-type" evidence="6">
    <location>
        <begin position="136"/>
        <end position="164"/>
    </location>
</feature>
<keyword evidence="1" id="KW-0479">Metal-binding</keyword>
<name>A0AAV2U0T1_CALDB</name>